<dbReference type="EMBL" id="CYZA01000001">
    <property type="protein sequence ID" value="CUN45157.1"/>
    <property type="molecule type" value="Genomic_DNA"/>
</dbReference>
<reference evidence="1 2" key="1">
    <citation type="submission" date="2015-09" db="EMBL/GenBank/DDBJ databases">
        <authorList>
            <consortium name="Pathogen Informatics"/>
        </authorList>
    </citation>
    <scope>NUCLEOTIDE SEQUENCE [LARGE SCALE GENOMIC DNA]</scope>
    <source>
        <strain evidence="1 2">2789STDY5608838</strain>
    </source>
</reference>
<dbReference type="AlphaFoldDB" id="A0A173X2Z1"/>
<gene>
    <name evidence="1" type="ORF">ERS852395_00392</name>
</gene>
<organism evidence="1 2">
    <name type="scientific">Blautia obeum</name>
    <dbReference type="NCBI Taxonomy" id="40520"/>
    <lineage>
        <taxon>Bacteria</taxon>
        <taxon>Bacillati</taxon>
        <taxon>Bacillota</taxon>
        <taxon>Clostridia</taxon>
        <taxon>Lachnospirales</taxon>
        <taxon>Lachnospiraceae</taxon>
        <taxon>Blautia</taxon>
    </lineage>
</organism>
<sequence length="64" mass="7222">MKEKNIQGVFSLENLMKRQLAALVHCVRRTALMRVTDMTGTMTKRIASGIINASIIMKKYALPQ</sequence>
<dbReference type="RefSeq" id="WP_055052551.1">
    <property type="nucleotide sequence ID" value="NZ_CYZA01000001.1"/>
</dbReference>
<proteinExistence type="predicted"/>
<protein>
    <submittedName>
        <fullName evidence="1">Uncharacterized protein</fullName>
    </submittedName>
</protein>
<dbReference type="Proteomes" id="UP000095447">
    <property type="component" value="Unassembled WGS sequence"/>
</dbReference>
<accession>A0A173X2Z1</accession>
<name>A0A173X2Z1_9FIRM</name>
<evidence type="ECO:0000313" key="1">
    <source>
        <dbReference type="EMBL" id="CUN45157.1"/>
    </source>
</evidence>
<evidence type="ECO:0000313" key="2">
    <source>
        <dbReference type="Proteomes" id="UP000095447"/>
    </source>
</evidence>